<name>A0AA48HX16_9FIRM</name>
<gene>
    <name evidence="1" type="ORF">RsTaC01_0924</name>
</gene>
<dbReference type="Pfam" id="PF05895">
    <property type="entry name" value="DUF859"/>
    <property type="match status" value="1"/>
</dbReference>
<dbReference type="EMBL" id="AP027925">
    <property type="protein sequence ID" value="BED92986.1"/>
    <property type="molecule type" value="Genomic_DNA"/>
</dbReference>
<reference evidence="1" key="1">
    <citation type="journal article" date="2023" name="ISME J.">
        <title>Emergence of putative energy parasites within Clostridia revealed by genome analysis of a novel endosymbiotic clade.</title>
        <authorList>
            <person name="Takahashi K."/>
            <person name="Kuwahara H."/>
            <person name="Horikawa Y."/>
            <person name="Izawa K."/>
            <person name="Kato D."/>
            <person name="Inagaki T."/>
            <person name="Yuki M."/>
            <person name="Ohkuma M."/>
            <person name="Hongoh Y."/>
        </authorList>
    </citation>
    <scope>NUCLEOTIDE SEQUENCE</scope>
    <source>
        <strain evidence="1">RsTa-C01</strain>
    </source>
</reference>
<evidence type="ECO:0000313" key="1">
    <source>
        <dbReference type="EMBL" id="BED92986.1"/>
    </source>
</evidence>
<dbReference type="KEGG" id="ptrh:RsTaC01_0924"/>
<dbReference type="Proteomes" id="UP001335720">
    <property type="component" value="Chromosome"/>
</dbReference>
<protein>
    <submittedName>
        <fullName evidence="1">Uncharacterized protein</fullName>
    </submittedName>
</protein>
<accession>A0AA48HX16</accession>
<dbReference type="AlphaFoldDB" id="A0AA48HX16"/>
<sequence length="604" mass="66460">MSTSNGYVKYNITVNENSVDIANNKSNVTVSVRFFRTNSGYETYGSGTIWCKINGTQYSNSITSSQKITNSGIVLFSYTLDIYHNSDGSKSLETSSWINITSVLTSSEQYYYQNLTTIPRSSGVSGGSGNIEGTSTISINRASSNFTHILYYSFGSISWSYIASNVGTSYVWTLPSTIYAQIPNSNSGSGTIHCETYTNNGNTYIGNSSCSFTATVTNSYPTFSSSNISYQDTNSSVTAITGNNQWIVRNQSNLKVTFTSATAKNSASMSNYQITFNGSTQTKTSAATIDYGVVNSGNSLSFSIKAIDSRGNYTSVSKTITIYDWLLPSAIITLYRQNNYENTTYIKSNVSISSVNSKNSIVEIRCLRKKTGDSSWTYFTMSNNTQYSRDCDNKYSWDFRFEIKDKFGTTIYNLVLAKGTPIMYFDTQKISVGINRFPENTNSLEVGDIYSNGKKLTFDTIYPIGAIYLSVVNTNPSNYFGGTWVLWGSGRVPICVNTSDSDFNTVEKTGGVKTHRHNFRIGMHWWYGAAAGEGSNNGTGAYRYSADNYDGWARSLDSISTTINTGYTTSANTNNPAGKYSIGDTDVGSGVQPYITCYMWKRTA</sequence>
<dbReference type="InterPro" id="IPR008577">
    <property type="entry name" value="DUF859"/>
</dbReference>
<organism evidence="1">
    <name type="scientific">Candidatus Paraimprobicoccus trichonymphae</name>
    <dbReference type="NCBI Taxonomy" id="3033793"/>
    <lineage>
        <taxon>Bacteria</taxon>
        <taxon>Bacillati</taxon>
        <taxon>Bacillota</taxon>
        <taxon>Clostridia</taxon>
        <taxon>Candidatus Paraimprobicoccus</taxon>
    </lineage>
</organism>
<proteinExistence type="predicted"/>